<dbReference type="Proteomes" id="UP001152604">
    <property type="component" value="Unassembled WGS sequence"/>
</dbReference>
<keyword evidence="1" id="KW-0732">Signal</keyword>
<gene>
    <name evidence="3" type="ORF">MES4922_30048</name>
</gene>
<dbReference type="InterPro" id="IPR005546">
    <property type="entry name" value="Autotransporte_beta"/>
</dbReference>
<reference evidence="3" key="1">
    <citation type="submission" date="2022-03" db="EMBL/GenBank/DDBJ databases">
        <authorList>
            <person name="Brunel B."/>
        </authorList>
    </citation>
    <scope>NUCLEOTIDE SEQUENCE</scope>
    <source>
        <strain evidence="3">STM4922sample</strain>
    </source>
</reference>
<evidence type="ECO:0000256" key="1">
    <source>
        <dbReference type="SAM" id="SignalP"/>
    </source>
</evidence>
<accession>A0ABN8JVB3</accession>
<dbReference type="PROSITE" id="PS51208">
    <property type="entry name" value="AUTOTRANSPORTER"/>
    <property type="match status" value="1"/>
</dbReference>
<dbReference type="EMBL" id="CAKXZS010000023">
    <property type="protein sequence ID" value="CAH2401372.1"/>
    <property type="molecule type" value="Genomic_DNA"/>
</dbReference>
<evidence type="ECO:0000313" key="4">
    <source>
        <dbReference type="Proteomes" id="UP001152604"/>
    </source>
</evidence>
<proteinExistence type="predicted"/>
<sequence length="360" mass="37722">MKGRSWRLRLCASSISIGAALVFLPSKANACIEVSEGDISLLPGCYGGVTVNSAIVDTSLDALLKLSDDIIQAGVVDPANAALPAQSSPFGVFASGQLAHTEHDGFIVSNDSDVFDGPSFDVDEFSAAVSVDFNAAKHFGFDSKHGLNLGLFGGYASADVNADDFGVGDATNRSGMFGGYGLYRRGTSYALVAASAFLGNTDVKENDGSYNTQGYAITGSIGRIFNLTDRVRFDLRGGLLGVTFTGDAYRDDSGAEFGKSRLSFGAIKFDPGVYADYQLGNGMVISPYARADLQQRFGYSNTASVSGLKSNFEDADFSVALSSGFNLKMSSSTTVSTEIRGKLSDDSSTVSGKLGLKIAF</sequence>
<name>A0ABN8JVB3_9HYPH</name>
<dbReference type="Pfam" id="PF03797">
    <property type="entry name" value="Autotransporter"/>
    <property type="match status" value="1"/>
</dbReference>
<feature type="domain" description="Autotransporter" evidence="2">
    <location>
        <begin position="85"/>
        <end position="360"/>
    </location>
</feature>
<organism evidence="3 4">
    <name type="scientific">Mesorhizobium ventifaucium</name>
    <dbReference type="NCBI Taxonomy" id="666020"/>
    <lineage>
        <taxon>Bacteria</taxon>
        <taxon>Pseudomonadati</taxon>
        <taxon>Pseudomonadota</taxon>
        <taxon>Alphaproteobacteria</taxon>
        <taxon>Hyphomicrobiales</taxon>
        <taxon>Phyllobacteriaceae</taxon>
        <taxon>Mesorhizobium</taxon>
    </lineage>
</organism>
<feature type="chain" id="PRO_5046216539" evidence="1">
    <location>
        <begin position="31"/>
        <end position="360"/>
    </location>
</feature>
<evidence type="ECO:0000313" key="3">
    <source>
        <dbReference type="EMBL" id="CAH2401372.1"/>
    </source>
</evidence>
<dbReference type="RefSeq" id="WP_254025836.1">
    <property type="nucleotide sequence ID" value="NZ_CAKXZS010000023.1"/>
</dbReference>
<dbReference type="Gene3D" id="2.40.128.130">
    <property type="entry name" value="Autotransporter beta-domain"/>
    <property type="match status" value="1"/>
</dbReference>
<dbReference type="SMART" id="SM00869">
    <property type="entry name" value="Autotransporter"/>
    <property type="match status" value="1"/>
</dbReference>
<feature type="signal peptide" evidence="1">
    <location>
        <begin position="1"/>
        <end position="30"/>
    </location>
</feature>
<keyword evidence="4" id="KW-1185">Reference proteome</keyword>
<dbReference type="InterPro" id="IPR036709">
    <property type="entry name" value="Autotransporte_beta_dom_sf"/>
</dbReference>
<protein>
    <submittedName>
        <fullName evidence="3">Outer membrane autotransporter barrel domain protein</fullName>
    </submittedName>
</protein>
<comment type="caution">
    <text evidence="3">The sequence shown here is derived from an EMBL/GenBank/DDBJ whole genome shotgun (WGS) entry which is preliminary data.</text>
</comment>
<dbReference type="SUPFAM" id="SSF103515">
    <property type="entry name" value="Autotransporter"/>
    <property type="match status" value="1"/>
</dbReference>
<evidence type="ECO:0000259" key="2">
    <source>
        <dbReference type="PROSITE" id="PS51208"/>
    </source>
</evidence>